<comment type="caution">
    <text evidence="1">The sequence shown here is derived from an EMBL/GenBank/DDBJ whole genome shotgun (WGS) entry which is preliminary data.</text>
</comment>
<dbReference type="InterPro" id="IPR032710">
    <property type="entry name" value="NTF2-like_dom_sf"/>
</dbReference>
<protein>
    <submittedName>
        <fullName evidence="1">Nuclear pore RNA shuttling protein Mtr2 family protein</fullName>
    </submittedName>
</protein>
<proteinExistence type="predicted"/>
<sequence length="176" mass="19676">MNQDITQPIEPFLKNLLSSLDAQYNSPGQSFTNVESYATQFGSSLKREAAIIVNGTPIVPSQVEDAKLQFQKKWLSMPNSSHQLTSFDCHLIPGTNTFIINFSARVKFDQSGKNRLGESADLIQQNSIVKTVRPIWGSWFGVNGILVIDSNLNGQEIINSFDYRFTYVPKDTTLVV</sequence>
<dbReference type="AlphaFoldDB" id="A0A8X7NLU5"/>
<dbReference type="Gene3D" id="3.10.450.50">
    <property type="match status" value="1"/>
</dbReference>
<evidence type="ECO:0000313" key="2">
    <source>
        <dbReference type="Proteomes" id="UP000590412"/>
    </source>
</evidence>
<dbReference type="Pfam" id="PF10429">
    <property type="entry name" value="Mtr2"/>
    <property type="match status" value="1"/>
</dbReference>
<dbReference type="OrthoDB" id="25408at2759"/>
<reference evidence="1" key="1">
    <citation type="submission" date="2020-03" db="EMBL/GenBank/DDBJ databases">
        <title>FDA dAtabase for Regulatory Grade micrObial Sequences (FDA-ARGOS): Supporting development and validation of Infectious Disease Dx tests.</title>
        <authorList>
            <person name="Campos J."/>
            <person name="Goldberg B."/>
            <person name="Tallon L."/>
            <person name="Sadzewicz L."/>
            <person name="Vavikolanu K."/>
            <person name="Mehta A."/>
            <person name="Aluvathingal J."/>
            <person name="Nadendla S."/>
            <person name="Nandy P."/>
            <person name="Geyer C."/>
            <person name="Yan Y."/>
            <person name="Sichtig H."/>
        </authorList>
    </citation>
    <scope>NUCLEOTIDE SEQUENCE [LARGE SCALE GENOMIC DNA]</scope>
    <source>
        <strain evidence="1">FDAARGOS_652</strain>
    </source>
</reference>
<dbReference type="InterPro" id="IPR019488">
    <property type="entry name" value="Nucl_pore_RNA_shuttling_Mtr2"/>
</dbReference>
<organism evidence="1 2">
    <name type="scientific">Candida parapsilosis</name>
    <name type="common">Yeast</name>
    <dbReference type="NCBI Taxonomy" id="5480"/>
    <lineage>
        <taxon>Eukaryota</taxon>
        <taxon>Fungi</taxon>
        <taxon>Dikarya</taxon>
        <taxon>Ascomycota</taxon>
        <taxon>Saccharomycotina</taxon>
        <taxon>Pichiomycetes</taxon>
        <taxon>Debaryomycetaceae</taxon>
        <taxon>Candida/Lodderomyces clade</taxon>
        <taxon>Candida</taxon>
    </lineage>
</organism>
<dbReference type="Proteomes" id="UP000590412">
    <property type="component" value="Unassembled WGS sequence"/>
</dbReference>
<evidence type="ECO:0000313" key="1">
    <source>
        <dbReference type="EMBL" id="KAF6050753.1"/>
    </source>
</evidence>
<accession>A0A8X7NLU5</accession>
<dbReference type="SUPFAM" id="SSF54427">
    <property type="entry name" value="NTF2-like"/>
    <property type="match status" value="1"/>
</dbReference>
<gene>
    <name evidence="1" type="ORF">FOB60_003421</name>
</gene>
<name>A0A8X7NLU5_CANPA</name>
<dbReference type="EMBL" id="JABWAB010000005">
    <property type="protein sequence ID" value="KAF6050753.1"/>
    <property type="molecule type" value="Genomic_DNA"/>
</dbReference>